<dbReference type="Pfam" id="PF06073">
    <property type="entry name" value="DUF934"/>
    <property type="match status" value="1"/>
</dbReference>
<dbReference type="EMBL" id="JAIVEX010000006">
    <property type="protein sequence ID" value="MDB0522717.1"/>
    <property type="molecule type" value="Genomic_DNA"/>
</dbReference>
<evidence type="ECO:0000313" key="2">
    <source>
        <dbReference type="Proteomes" id="UP001143674"/>
    </source>
</evidence>
<gene>
    <name evidence="1" type="ORF">LBW55_14025</name>
</gene>
<comment type="caution">
    <text evidence="1">The sequence shown here is derived from an EMBL/GenBank/DDBJ whole genome shotgun (WGS) entry which is preliminary data.</text>
</comment>
<name>A0AAE3T4Q3_RALSL</name>
<dbReference type="AlphaFoldDB" id="A0AAE3T4Q3"/>
<evidence type="ECO:0000313" key="1">
    <source>
        <dbReference type="EMBL" id="MDB0522717.1"/>
    </source>
</evidence>
<dbReference type="Proteomes" id="UP001143674">
    <property type="component" value="Unassembled WGS sequence"/>
</dbReference>
<accession>A0AAE3T4Q3</accession>
<protein>
    <submittedName>
        <fullName evidence="1">DUF934 domain-containing protein</fullName>
    </submittedName>
</protein>
<reference evidence="1" key="1">
    <citation type="submission" date="2021-09" db="EMBL/GenBank/DDBJ databases">
        <title>Genomic analysis of Ralstonia spp.</title>
        <authorList>
            <person name="Aburjaile F."/>
            <person name="Ariute J.C."/>
            <person name="Pais A.K.L."/>
            <person name="Albuquerque G.M.R."/>
            <person name="Silva A.M.F."/>
            <person name="Brenig B."/>
            <person name="Azevedo V."/>
            <person name="Matiuzzi M."/>
            <person name="Ramos R."/>
            <person name="Goes-Neto A."/>
            <person name="Soares S."/>
            <person name="Iseppon A.M.B."/>
            <person name="Souza E."/>
            <person name="Gama M."/>
        </authorList>
    </citation>
    <scope>NUCLEOTIDE SEQUENCE</scope>
    <source>
        <strain evidence="1">B4</strain>
    </source>
</reference>
<sequence length="199" mass="21741">MAAPDTTARDALGNILCDGRVTADTWRAYPCEHDDGGQACPPDAAGYRVTLQNWLTHRQQYRRRQHPVAVWLSPDADPARLLEPGATTIDPTGLAMIAIDFPVYTDGRGYSIAQLLRHQLGWQGALRAVGDIMIDTVHYLARCGFDSFALKPGHDPEAALKALSTFSASYQRAYAMPARHQPPAVFVPAQTVCSAVPDR</sequence>
<dbReference type="PIRSF" id="PIRSF030820">
    <property type="entry name" value="UCP030820"/>
    <property type="match status" value="1"/>
</dbReference>
<dbReference type="InterPro" id="IPR008318">
    <property type="entry name" value="UCP030820"/>
</dbReference>
<proteinExistence type="predicted"/>
<dbReference type="RefSeq" id="WP_184850089.1">
    <property type="nucleotide sequence ID" value="NZ_JABZEH010000001.1"/>
</dbReference>
<organism evidence="1 2">
    <name type="scientific">Ralstonia solanacearum</name>
    <name type="common">Pseudomonas solanacearum</name>
    <dbReference type="NCBI Taxonomy" id="305"/>
    <lineage>
        <taxon>Bacteria</taxon>
        <taxon>Pseudomonadati</taxon>
        <taxon>Pseudomonadota</taxon>
        <taxon>Betaproteobacteria</taxon>
        <taxon>Burkholderiales</taxon>
        <taxon>Burkholderiaceae</taxon>
        <taxon>Ralstonia</taxon>
        <taxon>Ralstonia solanacearum species complex</taxon>
    </lineage>
</organism>